<accession>A0A6G1QHF9</accession>
<proteinExistence type="predicted"/>
<dbReference type="EMBL" id="CM015727">
    <property type="protein sequence ID" value="KAF3701536.1"/>
    <property type="molecule type" value="Genomic_DNA"/>
</dbReference>
<reference evidence="1 2" key="1">
    <citation type="submission" date="2019-02" db="EMBL/GenBank/DDBJ databases">
        <title>Opniocepnalus argus genome.</title>
        <authorList>
            <person name="Zhou C."/>
            <person name="Xiao S."/>
        </authorList>
    </citation>
    <scope>NUCLEOTIDE SEQUENCE [LARGE SCALE GENOMIC DNA]</scope>
    <source>
        <strain evidence="1">OARG1902GOOAL</strain>
        <tissue evidence="1">Muscle</tissue>
    </source>
</reference>
<evidence type="ECO:0000313" key="2">
    <source>
        <dbReference type="Proteomes" id="UP000503349"/>
    </source>
</evidence>
<gene>
    <name evidence="1" type="ORF">EXN66_Car017224</name>
</gene>
<protein>
    <submittedName>
        <fullName evidence="1">Uncharacterized protein</fullName>
    </submittedName>
</protein>
<evidence type="ECO:0000313" key="1">
    <source>
        <dbReference type="EMBL" id="KAF3701536.1"/>
    </source>
</evidence>
<organism evidence="1 2">
    <name type="scientific">Channa argus</name>
    <name type="common">Northern snakehead</name>
    <name type="synonym">Ophicephalus argus</name>
    <dbReference type="NCBI Taxonomy" id="215402"/>
    <lineage>
        <taxon>Eukaryota</taxon>
        <taxon>Metazoa</taxon>
        <taxon>Chordata</taxon>
        <taxon>Craniata</taxon>
        <taxon>Vertebrata</taxon>
        <taxon>Euteleostomi</taxon>
        <taxon>Actinopterygii</taxon>
        <taxon>Neopterygii</taxon>
        <taxon>Teleostei</taxon>
        <taxon>Neoteleostei</taxon>
        <taxon>Acanthomorphata</taxon>
        <taxon>Anabantaria</taxon>
        <taxon>Anabantiformes</taxon>
        <taxon>Channoidei</taxon>
        <taxon>Channidae</taxon>
        <taxon>Channa</taxon>
    </lineage>
</organism>
<dbReference type="Proteomes" id="UP000503349">
    <property type="component" value="Chromosome 16"/>
</dbReference>
<name>A0A6G1QHF9_CHAAH</name>
<reference evidence="2" key="2">
    <citation type="submission" date="2019-02" db="EMBL/GenBank/DDBJ databases">
        <title>Opniocepnalus argus Var Kimnra genome.</title>
        <authorList>
            <person name="Zhou C."/>
            <person name="Xiao S."/>
        </authorList>
    </citation>
    <scope>NUCLEOTIDE SEQUENCE [LARGE SCALE GENOMIC DNA]</scope>
</reference>
<keyword evidence="2" id="KW-1185">Reference proteome</keyword>
<dbReference type="AlphaFoldDB" id="A0A6G1QHF9"/>
<sequence length="56" mass="6003">MVVSYTILLLYDVVMKGCVGRCSLTGKSILSGFSHGQPNVSECVLRLKVMALDGGR</sequence>